<keyword evidence="1" id="KW-0472">Membrane</keyword>
<feature type="transmembrane region" description="Helical" evidence="1">
    <location>
        <begin position="196"/>
        <end position="214"/>
    </location>
</feature>
<protein>
    <recommendedName>
        <fullName evidence="4">YfhO family protein</fullName>
    </recommendedName>
</protein>
<dbReference type="AlphaFoldDB" id="A0A0G0ASF9"/>
<feature type="transmembrane region" description="Helical" evidence="1">
    <location>
        <begin position="99"/>
        <end position="121"/>
    </location>
</feature>
<feature type="transmembrane region" description="Helical" evidence="1">
    <location>
        <begin position="220"/>
        <end position="238"/>
    </location>
</feature>
<feature type="transmembrane region" description="Helical" evidence="1">
    <location>
        <begin position="388"/>
        <end position="407"/>
    </location>
</feature>
<feature type="transmembrane region" description="Helical" evidence="1">
    <location>
        <begin position="151"/>
        <end position="175"/>
    </location>
</feature>
<dbReference type="Pfam" id="PF09586">
    <property type="entry name" value="YfhO"/>
    <property type="match status" value="1"/>
</dbReference>
<dbReference type="STRING" id="1618434.UR52_C0001G0113"/>
<feature type="transmembrane region" description="Helical" evidence="1">
    <location>
        <begin position="325"/>
        <end position="342"/>
    </location>
</feature>
<gene>
    <name evidence="2" type="ORF">UR52_C0001G0113</name>
</gene>
<feature type="transmembrane region" description="Helical" evidence="1">
    <location>
        <begin position="128"/>
        <end position="145"/>
    </location>
</feature>
<keyword evidence="1" id="KW-0812">Transmembrane</keyword>
<dbReference type="PANTHER" id="PTHR38454">
    <property type="entry name" value="INTEGRAL MEMBRANE PROTEIN-RELATED"/>
    <property type="match status" value="1"/>
</dbReference>
<evidence type="ECO:0008006" key="4">
    <source>
        <dbReference type="Google" id="ProtNLM"/>
    </source>
</evidence>
<organism evidence="2 3">
    <name type="scientific">Candidatus Gottesmanbacteria bacterium GW2011_GWA1_34_13</name>
    <dbReference type="NCBI Taxonomy" id="1618434"/>
    <lineage>
        <taxon>Bacteria</taxon>
        <taxon>Candidatus Gottesmaniibacteriota</taxon>
    </lineage>
</organism>
<dbReference type="Proteomes" id="UP000034176">
    <property type="component" value="Unassembled WGS sequence"/>
</dbReference>
<dbReference type="PANTHER" id="PTHR38454:SF1">
    <property type="entry name" value="INTEGRAL MEMBRANE PROTEIN"/>
    <property type="match status" value="1"/>
</dbReference>
<feature type="transmembrane region" description="Helical" evidence="1">
    <location>
        <begin position="349"/>
        <end position="368"/>
    </location>
</feature>
<name>A0A0G0ASF9_9BACT</name>
<sequence length="756" mass="87795">MNIIKRISYIFFLFLIVGIFFAPFLISGKIPIPADALVGMYHPFRDEMAKDYSNGYPFKNPLITDPIRQQYPYRFLALNQIKQGIWPKWNPYVFAGTPLLANIQTAVFYPLNLIYIFINYASAWSMQIFLQSLLAAIFMFVYLKSLKLSDIAVFFGSVAWIFSGFMVAWMEWNTLCQAALWLPLILLAKDKLINKFSLYWTIILIFSEVSVFLAGHLQTALYVLVFTTIYLLVRIAQHSKGSRKFIFRKVSLFILTGITVSVISSIQLVPAFKFILTSYRDFDLSNWQRLDWFIPWQNLIQFIVPDFFGNPVTGNYWGIWNYGEFVGYIGLMPFILAAFALIYRRDKKILFFGSMLFICLFIGLPTFFGQIPYRMKIPFIQTVQPSRIMVLIDFCLAILAALGLDYLMKEKKALNINQILSVTAIFILIFIILWGLILFPNIFNFSLEIITGLQISKRNLIFPTGLLFIFSFLILSIKYIDSKKLINIVISLVVIISTLDLLRFGQKFTPFSSKNLLYPETQTTNFLKNNLEFWRFMTMDRSIMPPNISIMYKLPSVDGYDPIYLKNYAQIVASWSRNLPDFKPASFNRILTPQNIDNLWTDLLGVKYILSFNDENNPKLKQVYTQGRTKIYQNLNVYPRAFLVEEIINVTTEQEILSRMYADSKLLLKVAYSTKDLKVKTMRLENTENAKIKSYSENKISINVSTKYDRLLILTDVYFPEWKVFINNKESEIFPVDFNLQGVIVPSGESLVEFKI</sequence>
<proteinExistence type="predicted"/>
<accession>A0A0G0ASF9</accession>
<feature type="transmembrane region" description="Helical" evidence="1">
    <location>
        <begin position="419"/>
        <end position="440"/>
    </location>
</feature>
<comment type="caution">
    <text evidence="2">The sequence shown here is derived from an EMBL/GenBank/DDBJ whole genome shotgun (WGS) entry which is preliminary data.</text>
</comment>
<feature type="transmembrane region" description="Helical" evidence="1">
    <location>
        <begin position="250"/>
        <end position="276"/>
    </location>
</feature>
<reference evidence="2 3" key="1">
    <citation type="journal article" date="2015" name="Nature">
        <title>rRNA introns, odd ribosomes, and small enigmatic genomes across a large radiation of phyla.</title>
        <authorList>
            <person name="Brown C.T."/>
            <person name="Hug L.A."/>
            <person name="Thomas B.C."/>
            <person name="Sharon I."/>
            <person name="Castelle C.J."/>
            <person name="Singh A."/>
            <person name="Wilkins M.J."/>
            <person name="Williams K.H."/>
            <person name="Banfield J.F."/>
        </authorList>
    </citation>
    <scope>NUCLEOTIDE SEQUENCE [LARGE SCALE GENOMIC DNA]</scope>
</reference>
<feature type="transmembrane region" description="Helical" evidence="1">
    <location>
        <begin position="460"/>
        <end position="480"/>
    </location>
</feature>
<dbReference type="EMBL" id="LBPN01000001">
    <property type="protein sequence ID" value="KKP60033.1"/>
    <property type="molecule type" value="Genomic_DNA"/>
</dbReference>
<evidence type="ECO:0000256" key="1">
    <source>
        <dbReference type="SAM" id="Phobius"/>
    </source>
</evidence>
<evidence type="ECO:0000313" key="2">
    <source>
        <dbReference type="EMBL" id="KKP60033.1"/>
    </source>
</evidence>
<dbReference type="InterPro" id="IPR018580">
    <property type="entry name" value="Uncharacterised_YfhO"/>
</dbReference>
<feature type="transmembrane region" description="Helical" evidence="1">
    <location>
        <begin position="485"/>
        <end position="505"/>
    </location>
</feature>
<keyword evidence="1" id="KW-1133">Transmembrane helix</keyword>
<feature type="transmembrane region" description="Helical" evidence="1">
    <location>
        <begin position="7"/>
        <end position="26"/>
    </location>
</feature>
<evidence type="ECO:0000313" key="3">
    <source>
        <dbReference type="Proteomes" id="UP000034176"/>
    </source>
</evidence>